<dbReference type="SUPFAM" id="SSF52317">
    <property type="entry name" value="Class I glutamine amidotransferase-like"/>
    <property type="match status" value="1"/>
</dbReference>
<dbReference type="AlphaFoldDB" id="A0A133Q951"/>
<evidence type="ECO:0000259" key="1">
    <source>
        <dbReference type="Pfam" id="PF09825"/>
    </source>
</evidence>
<organism evidence="2 3">
    <name type="scientific">Prevotella corporis</name>
    <dbReference type="NCBI Taxonomy" id="28128"/>
    <lineage>
        <taxon>Bacteria</taxon>
        <taxon>Pseudomonadati</taxon>
        <taxon>Bacteroidota</taxon>
        <taxon>Bacteroidia</taxon>
        <taxon>Bacteroidales</taxon>
        <taxon>Prevotellaceae</taxon>
        <taxon>Prevotella</taxon>
    </lineage>
</organism>
<evidence type="ECO:0000313" key="3">
    <source>
        <dbReference type="Proteomes" id="UP000070533"/>
    </source>
</evidence>
<protein>
    <recommendedName>
        <fullName evidence="1">Biotin-protein ligase N-terminal domain-containing protein</fullName>
    </recommendedName>
</protein>
<dbReference type="STRING" id="28128.HMPREF3226_01229"/>
<dbReference type="eggNOG" id="COG4285">
    <property type="taxonomic scope" value="Bacteria"/>
</dbReference>
<dbReference type="Pfam" id="PF09825">
    <property type="entry name" value="BPL_N"/>
    <property type="match status" value="1"/>
</dbReference>
<sequence>MHKSKKLRKFADENNPVDKQTIDNYNYKRKRKMKNSNLSKIAKRAILLLLLCSTTVGAWASREDGKTRVGVFEGHGGSQTCIWEAVEAVRIDPDMTVRTITTADIANGILNELDAIIIPGGGGSTQYLNLGTENIQRLRKFIESGKGALGICAGAYLFSDTPDYACMRINGAKAIDIEHDNRGHGVAKFSLTKEGTKLFPELADRPFSYVVYYEGPVFTEADNSTIKYNTLAIMESDVHEEGNAPSNMTNNKPFLITNKLGKGRVASCIAHPEATPGMMWMIPRIIRWTLRLPIKAYKQRVVNPNIYNKEILMTKADLKKEKAYYETFLYGTPEEKVAALDWLQSCRSWDAKRWVQGLLFDGSPIVRIRAAKFIAETDYLTYMKDLETAVKVEKDAKAKLEMERCLNNLKELIAK</sequence>
<dbReference type="Gene3D" id="3.40.50.880">
    <property type="match status" value="1"/>
</dbReference>
<dbReference type="PROSITE" id="PS51273">
    <property type="entry name" value="GATASE_TYPE_1"/>
    <property type="match status" value="1"/>
</dbReference>
<dbReference type="InterPro" id="IPR029062">
    <property type="entry name" value="Class_I_gatase-like"/>
</dbReference>
<dbReference type="PATRIC" id="fig|28128.5.peg.1253"/>
<feature type="domain" description="Biotin-protein ligase N-terminal" evidence="1">
    <location>
        <begin position="69"/>
        <end position="278"/>
    </location>
</feature>
<dbReference type="InterPro" id="IPR019197">
    <property type="entry name" value="Biotin-prot_ligase_N"/>
</dbReference>
<gene>
    <name evidence="2" type="ORF">HMPREF3226_01229</name>
</gene>
<accession>A0A133Q951</accession>
<dbReference type="EMBL" id="LRQG01000092">
    <property type="protein sequence ID" value="KXA39394.1"/>
    <property type="molecule type" value="Genomic_DNA"/>
</dbReference>
<name>A0A133Q951_9BACT</name>
<comment type="caution">
    <text evidence="2">The sequence shown here is derived from an EMBL/GenBank/DDBJ whole genome shotgun (WGS) entry which is preliminary data.</text>
</comment>
<evidence type="ECO:0000313" key="2">
    <source>
        <dbReference type="EMBL" id="KXA39394.1"/>
    </source>
</evidence>
<reference evidence="3" key="1">
    <citation type="submission" date="2016-01" db="EMBL/GenBank/DDBJ databases">
        <authorList>
            <person name="Mitreva M."/>
            <person name="Pepin K.H."/>
            <person name="Mihindukulasuriya K.A."/>
            <person name="Fulton R."/>
            <person name="Fronick C."/>
            <person name="O'Laughlin M."/>
            <person name="Miner T."/>
            <person name="Herter B."/>
            <person name="Rosa B.A."/>
            <person name="Cordes M."/>
            <person name="Tomlinson C."/>
            <person name="Wollam A."/>
            <person name="Palsikar V.B."/>
            <person name="Mardis E.R."/>
            <person name="Wilson R.K."/>
        </authorList>
    </citation>
    <scope>NUCLEOTIDE SEQUENCE [LARGE SCALE GENOMIC DNA]</scope>
    <source>
        <strain evidence="3">MJR7716</strain>
    </source>
</reference>
<proteinExistence type="predicted"/>
<keyword evidence="3" id="KW-1185">Reference proteome</keyword>
<dbReference type="Proteomes" id="UP000070533">
    <property type="component" value="Unassembled WGS sequence"/>
</dbReference>